<dbReference type="Pfam" id="PF20684">
    <property type="entry name" value="Fung_rhodopsin"/>
    <property type="match status" value="1"/>
</dbReference>
<reference evidence="8" key="1">
    <citation type="submission" date="2021-07" db="EMBL/GenBank/DDBJ databases">
        <authorList>
            <person name="Durling M."/>
        </authorList>
    </citation>
    <scope>NUCLEOTIDE SEQUENCE</scope>
</reference>
<dbReference type="EMBL" id="CAJVRM010000451">
    <property type="protein sequence ID" value="CAG8981129.1"/>
    <property type="molecule type" value="Genomic_DNA"/>
</dbReference>
<evidence type="ECO:0000256" key="5">
    <source>
        <dbReference type="ARBA" id="ARBA00038359"/>
    </source>
</evidence>
<evidence type="ECO:0000313" key="8">
    <source>
        <dbReference type="EMBL" id="CAG8981129.1"/>
    </source>
</evidence>
<dbReference type="InterPro" id="IPR052337">
    <property type="entry name" value="SAT4-like"/>
</dbReference>
<proteinExistence type="inferred from homology"/>
<evidence type="ECO:0000256" key="3">
    <source>
        <dbReference type="ARBA" id="ARBA00022989"/>
    </source>
</evidence>
<dbReference type="GO" id="GO:0016020">
    <property type="term" value="C:membrane"/>
    <property type="evidence" value="ECO:0007669"/>
    <property type="project" value="UniProtKB-SubCell"/>
</dbReference>
<sequence>MYVINASPEVDAQSNYPLILGVTIPLLVLMLTVVVLRIYVRVSILRSPGPDDWCIAVAAVHKSWLPRIPGRCLDSAPVNYSFSTIVMVFDVTIFLLPIPFMLRLQMPNRKKMVSLQFSF</sequence>
<gene>
    <name evidence="8" type="ORF">HYALB_00005844</name>
</gene>
<name>A0A9N9LZ50_9HELO</name>
<dbReference type="AlphaFoldDB" id="A0A9N9LZ50"/>
<comment type="subcellular location">
    <subcellularLocation>
        <location evidence="1">Membrane</location>
        <topology evidence="1">Multi-pass membrane protein</topology>
    </subcellularLocation>
</comment>
<evidence type="ECO:0000256" key="6">
    <source>
        <dbReference type="SAM" id="Phobius"/>
    </source>
</evidence>
<dbReference type="InterPro" id="IPR049326">
    <property type="entry name" value="Rhodopsin_dom_fungi"/>
</dbReference>
<keyword evidence="9" id="KW-1185">Reference proteome</keyword>
<evidence type="ECO:0000313" key="9">
    <source>
        <dbReference type="Proteomes" id="UP000701801"/>
    </source>
</evidence>
<protein>
    <recommendedName>
        <fullName evidence="7">Rhodopsin domain-containing protein</fullName>
    </recommendedName>
</protein>
<feature type="domain" description="Rhodopsin" evidence="7">
    <location>
        <begin position="60"/>
        <end position="112"/>
    </location>
</feature>
<dbReference type="Proteomes" id="UP000701801">
    <property type="component" value="Unassembled WGS sequence"/>
</dbReference>
<feature type="transmembrane region" description="Helical" evidence="6">
    <location>
        <begin position="18"/>
        <end position="40"/>
    </location>
</feature>
<evidence type="ECO:0000256" key="2">
    <source>
        <dbReference type="ARBA" id="ARBA00022692"/>
    </source>
</evidence>
<dbReference type="PANTHER" id="PTHR33048:SF146">
    <property type="entry name" value="INTEGRAL MEMBRANE PROTEIN"/>
    <property type="match status" value="1"/>
</dbReference>
<keyword evidence="4 6" id="KW-0472">Membrane</keyword>
<evidence type="ECO:0000256" key="4">
    <source>
        <dbReference type="ARBA" id="ARBA00023136"/>
    </source>
</evidence>
<evidence type="ECO:0000256" key="1">
    <source>
        <dbReference type="ARBA" id="ARBA00004141"/>
    </source>
</evidence>
<keyword evidence="2 6" id="KW-0812">Transmembrane</keyword>
<accession>A0A9N9LZ50</accession>
<organism evidence="8 9">
    <name type="scientific">Hymenoscyphus albidus</name>
    <dbReference type="NCBI Taxonomy" id="595503"/>
    <lineage>
        <taxon>Eukaryota</taxon>
        <taxon>Fungi</taxon>
        <taxon>Dikarya</taxon>
        <taxon>Ascomycota</taxon>
        <taxon>Pezizomycotina</taxon>
        <taxon>Leotiomycetes</taxon>
        <taxon>Helotiales</taxon>
        <taxon>Helotiaceae</taxon>
        <taxon>Hymenoscyphus</taxon>
    </lineage>
</organism>
<comment type="similarity">
    <text evidence="5">Belongs to the SAT4 family.</text>
</comment>
<dbReference type="OrthoDB" id="3648173at2759"/>
<dbReference type="PANTHER" id="PTHR33048">
    <property type="entry name" value="PTH11-LIKE INTEGRAL MEMBRANE PROTEIN (AFU_ORTHOLOGUE AFUA_5G11245)"/>
    <property type="match status" value="1"/>
</dbReference>
<feature type="transmembrane region" description="Helical" evidence="6">
    <location>
        <begin position="80"/>
        <end position="102"/>
    </location>
</feature>
<evidence type="ECO:0000259" key="7">
    <source>
        <dbReference type="Pfam" id="PF20684"/>
    </source>
</evidence>
<keyword evidence="3 6" id="KW-1133">Transmembrane helix</keyword>
<comment type="caution">
    <text evidence="8">The sequence shown here is derived from an EMBL/GenBank/DDBJ whole genome shotgun (WGS) entry which is preliminary data.</text>
</comment>